<protein>
    <submittedName>
        <fullName evidence="1">Uncharacterized protein</fullName>
    </submittedName>
</protein>
<proteinExistence type="predicted"/>
<dbReference type="AlphaFoldDB" id="A0A1I9YWD3"/>
<sequence length="62" mass="6416">MMKRNLFADLLISAQAVGRVDPASPADIVPLAFHGDQRGGLGGARAHVFAAHPPVAARQANS</sequence>
<gene>
    <name evidence="1" type="ORF">BJG93_33810</name>
</gene>
<evidence type="ECO:0000313" key="1">
    <source>
        <dbReference type="EMBL" id="APA90536.1"/>
    </source>
</evidence>
<reference evidence="1" key="1">
    <citation type="submission" date="2016-09" db="EMBL/GenBank/DDBJ databases">
        <title>The Complete Genome of Burkholderia sprentiae wsm5005.</title>
        <authorList>
            <person name="De Meyer S."/>
            <person name="Wang P."/>
            <person name="Terpolilli J."/>
        </authorList>
    </citation>
    <scope>NUCLEOTIDE SEQUENCE [LARGE SCALE GENOMIC DNA]</scope>
    <source>
        <strain evidence="1">WSM5005</strain>
        <plasmid evidence="1">pl2WSM5005</plasmid>
    </source>
</reference>
<keyword evidence="1" id="KW-0614">Plasmid</keyword>
<organism evidence="1">
    <name type="scientific">Paraburkholderia sprentiae WSM5005</name>
    <dbReference type="NCBI Taxonomy" id="754502"/>
    <lineage>
        <taxon>Bacteria</taxon>
        <taxon>Pseudomonadati</taxon>
        <taxon>Pseudomonadota</taxon>
        <taxon>Betaproteobacteria</taxon>
        <taxon>Burkholderiales</taxon>
        <taxon>Burkholderiaceae</taxon>
        <taxon>Paraburkholderia</taxon>
    </lineage>
</organism>
<geneLocation type="plasmid" evidence="1">
    <name>pl2WSM5005</name>
</geneLocation>
<dbReference type="EMBL" id="CP017565">
    <property type="protein sequence ID" value="APA90536.1"/>
    <property type="molecule type" value="Genomic_DNA"/>
</dbReference>
<accession>A0A1I9YWD3</accession>
<name>A0A1I9YWD3_9BURK</name>